<gene>
    <name evidence="18" type="ORF">FL622_13630</name>
</gene>
<dbReference type="InterPro" id="IPR001940">
    <property type="entry name" value="Peptidase_S1C"/>
</dbReference>
<dbReference type="OrthoDB" id="9758917at2"/>
<protein>
    <recommendedName>
        <fullName evidence="5">Probable periplasmic serine endoprotease DegP-like</fullName>
        <ecNumber evidence="4">3.4.21.107</ecNumber>
    </recommendedName>
    <alternativeName>
        <fullName evidence="13">Protease Do</fullName>
    </alternativeName>
</protein>
<dbReference type="EMBL" id="VJVV01000011">
    <property type="protein sequence ID" value="TRO79307.1"/>
    <property type="molecule type" value="Genomic_DNA"/>
</dbReference>
<dbReference type="SMART" id="SM00228">
    <property type="entry name" value="PDZ"/>
    <property type="match status" value="2"/>
</dbReference>
<organism evidence="18 19">
    <name type="scientific">Trichloromonas acetexigens</name>
    <dbReference type="NCBI Taxonomy" id="38815"/>
    <lineage>
        <taxon>Bacteria</taxon>
        <taxon>Pseudomonadati</taxon>
        <taxon>Thermodesulfobacteriota</taxon>
        <taxon>Desulfuromonadia</taxon>
        <taxon>Desulfuromonadales</taxon>
        <taxon>Trichloromonadaceae</taxon>
        <taxon>Trichloromonas</taxon>
    </lineage>
</organism>
<feature type="domain" description="PDZ" evidence="17">
    <location>
        <begin position="352"/>
        <end position="457"/>
    </location>
</feature>
<keyword evidence="9" id="KW-0574">Periplasm</keyword>
<dbReference type="PANTHER" id="PTHR22939:SF130">
    <property type="entry name" value="PERIPLASMIC SERINE ENDOPROTEASE DEGP-LIKE-RELATED"/>
    <property type="match status" value="1"/>
</dbReference>
<evidence type="ECO:0000313" key="19">
    <source>
        <dbReference type="Proteomes" id="UP000317155"/>
    </source>
</evidence>
<feature type="signal peptide" evidence="16">
    <location>
        <begin position="1"/>
        <end position="25"/>
    </location>
</feature>
<dbReference type="SUPFAM" id="SSF50156">
    <property type="entry name" value="PDZ domain-like"/>
    <property type="match status" value="2"/>
</dbReference>
<dbReference type="AlphaFoldDB" id="A0A550J7V0"/>
<name>A0A550J7V0_9BACT</name>
<dbReference type="InterPro" id="IPR009003">
    <property type="entry name" value="Peptidase_S1_PA"/>
</dbReference>
<keyword evidence="10" id="KW-0378">Hydrolase</keyword>
<comment type="caution">
    <text evidence="18">The sequence shown here is derived from an EMBL/GenBank/DDBJ whole genome shotgun (WGS) entry which is preliminary data.</text>
</comment>
<dbReference type="EC" id="3.4.21.107" evidence="4"/>
<feature type="binding site" evidence="15">
    <location>
        <begin position="212"/>
        <end position="214"/>
    </location>
    <ligand>
        <name>substrate</name>
    </ligand>
</feature>
<keyword evidence="8" id="KW-0677">Repeat</keyword>
<feature type="binding site" evidence="15">
    <location>
        <position position="140"/>
    </location>
    <ligand>
        <name>substrate</name>
    </ligand>
</feature>
<dbReference type="InterPro" id="IPR036034">
    <property type="entry name" value="PDZ_sf"/>
</dbReference>
<evidence type="ECO:0000256" key="2">
    <source>
        <dbReference type="ARBA" id="ARBA00004418"/>
    </source>
</evidence>
<evidence type="ECO:0000256" key="8">
    <source>
        <dbReference type="ARBA" id="ARBA00022737"/>
    </source>
</evidence>
<evidence type="ECO:0000256" key="9">
    <source>
        <dbReference type="ARBA" id="ARBA00022764"/>
    </source>
</evidence>
<dbReference type="NCBIfam" id="TIGR02037">
    <property type="entry name" value="degP_htrA_DO"/>
    <property type="match status" value="1"/>
</dbReference>
<dbReference type="FunFam" id="2.40.10.120:FF:000007">
    <property type="entry name" value="Periplasmic serine endoprotease DegP-like"/>
    <property type="match status" value="1"/>
</dbReference>
<feature type="active site" description="Charge relay system" evidence="14">
    <location>
        <position position="214"/>
    </location>
</feature>
<dbReference type="Pfam" id="PF13365">
    <property type="entry name" value="Trypsin_2"/>
    <property type="match status" value="1"/>
</dbReference>
<evidence type="ECO:0000256" key="1">
    <source>
        <dbReference type="ARBA" id="ARBA00001772"/>
    </source>
</evidence>
<evidence type="ECO:0000259" key="17">
    <source>
        <dbReference type="PROSITE" id="PS50106"/>
    </source>
</evidence>
<keyword evidence="11" id="KW-0720">Serine protease</keyword>
<evidence type="ECO:0000256" key="4">
    <source>
        <dbReference type="ARBA" id="ARBA00013035"/>
    </source>
</evidence>
<dbReference type="InterPro" id="IPR011782">
    <property type="entry name" value="Pept_S1C_Do"/>
</dbReference>
<feature type="active site" description="Charge relay system" evidence="14">
    <location>
        <position position="140"/>
    </location>
</feature>
<comment type="catalytic activity">
    <reaction evidence="1">
        <text>Acts on substrates that are at least partially unfolded. The cleavage site P1 residue is normally between a pair of hydrophobic residues, such as Val-|-Val.</text>
        <dbReference type="EC" id="3.4.21.107"/>
    </reaction>
</comment>
<evidence type="ECO:0000256" key="5">
    <source>
        <dbReference type="ARBA" id="ARBA00013958"/>
    </source>
</evidence>
<keyword evidence="7 16" id="KW-0732">Signal</keyword>
<dbReference type="GO" id="GO:0042597">
    <property type="term" value="C:periplasmic space"/>
    <property type="evidence" value="ECO:0007669"/>
    <property type="project" value="UniProtKB-SubCell"/>
</dbReference>
<keyword evidence="19" id="KW-1185">Reference proteome</keyword>
<dbReference type="GO" id="GO:0006508">
    <property type="term" value="P:proteolysis"/>
    <property type="evidence" value="ECO:0007669"/>
    <property type="project" value="UniProtKB-KW"/>
</dbReference>
<dbReference type="SUPFAM" id="SSF50494">
    <property type="entry name" value="Trypsin-like serine proteases"/>
    <property type="match status" value="1"/>
</dbReference>
<dbReference type="PROSITE" id="PS50106">
    <property type="entry name" value="PDZ"/>
    <property type="match status" value="2"/>
</dbReference>
<evidence type="ECO:0000256" key="15">
    <source>
        <dbReference type="PIRSR" id="PIRSR611782-2"/>
    </source>
</evidence>
<evidence type="ECO:0000256" key="7">
    <source>
        <dbReference type="ARBA" id="ARBA00022729"/>
    </source>
</evidence>
<dbReference type="Pfam" id="PF13180">
    <property type="entry name" value="PDZ_2"/>
    <property type="match status" value="2"/>
</dbReference>
<dbReference type="PANTHER" id="PTHR22939">
    <property type="entry name" value="SERINE PROTEASE FAMILY S1C HTRA-RELATED"/>
    <property type="match status" value="1"/>
</dbReference>
<dbReference type="PRINTS" id="PR00834">
    <property type="entry name" value="PROTEASES2C"/>
</dbReference>
<dbReference type="Gene3D" id="2.30.42.10">
    <property type="match status" value="2"/>
</dbReference>
<feature type="binding site" evidence="15">
    <location>
        <position position="110"/>
    </location>
    <ligand>
        <name>substrate</name>
    </ligand>
</feature>
<comment type="subcellular location">
    <subcellularLocation>
        <location evidence="2">Periplasm</location>
    </subcellularLocation>
</comment>
<reference evidence="18 19" key="1">
    <citation type="submission" date="2019-07" db="EMBL/GenBank/DDBJ databases">
        <title>Insights of Desulfuromonas acetexigens electromicrobiology.</title>
        <authorList>
            <person name="Katuri K."/>
            <person name="Sapireddy V."/>
            <person name="Shaw D.R."/>
            <person name="Saikaly P."/>
        </authorList>
    </citation>
    <scope>NUCLEOTIDE SEQUENCE [LARGE SCALE GENOMIC DNA]</scope>
    <source>
        <strain evidence="18 19">2873</strain>
    </source>
</reference>
<dbReference type="GO" id="GO:0004252">
    <property type="term" value="F:serine-type endopeptidase activity"/>
    <property type="evidence" value="ECO:0007669"/>
    <property type="project" value="InterPro"/>
</dbReference>
<dbReference type="RefSeq" id="WP_092053775.1">
    <property type="nucleotide sequence ID" value="NZ_FOJJ01000003.1"/>
</dbReference>
<feature type="active site" description="Charge relay system" evidence="14">
    <location>
        <position position="110"/>
    </location>
</feature>
<evidence type="ECO:0000256" key="3">
    <source>
        <dbReference type="ARBA" id="ARBA00010541"/>
    </source>
</evidence>
<dbReference type="CDD" id="cd10839">
    <property type="entry name" value="cpPDZ1_DegP-like"/>
    <property type="match status" value="1"/>
</dbReference>
<keyword evidence="12" id="KW-0346">Stress response</keyword>
<proteinExistence type="inferred from homology"/>
<dbReference type="InterPro" id="IPR001478">
    <property type="entry name" value="PDZ"/>
</dbReference>
<evidence type="ECO:0000256" key="16">
    <source>
        <dbReference type="SAM" id="SignalP"/>
    </source>
</evidence>
<evidence type="ECO:0000256" key="10">
    <source>
        <dbReference type="ARBA" id="ARBA00022801"/>
    </source>
</evidence>
<accession>A0A550J7V0</accession>
<evidence type="ECO:0000313" key="18">
    <source>
        <dbReference type="EMBL" id="TRO79307.1"/>
    </source>
</evidence>
<evidence type="ECO:0000256" key="6">
    <source>
        <dbReference type="ARBA" id="ARBA00022670"/>
    </source>
</evidence>
<evidence type="ECO:0000256" key="11">
    <source>
        <dbReference type="ARBA" id="ARBA00022825"/>
    </source>
</evidence>
<feature type="chain" id="PRO_5038445456" description="Probable periplasmic serine endoprotease DegP-like" evidence="16">
    <location>
        <begin position="26"/>
        <end position="467"/>
    </location>
</feature>
<evidence type="ECO:0000256" key="14">
    <source>
        <dbReference type="PIRSR" id="PIRSR611782-1"/>
    </source>
</evidence>
<evidence type="ECO:0000256" key="12">
    <source>
        <dbReference type="ARBA" id="ARBA00023016"/>
    </source>
</evidence>
<dbReference type="Proteomes" id="UP000317155">
    <property type="component" value="Unassembled WGS sequence"/>
</dbReference>
<keyword evidence="6 18" id="KW-0645">Protease</keyword>
<comment type="similarity">
    <text evidence="3">Belongs to the peptidase S1C family.</text>
</comment>
<sequence length="467" mass="49403">MKHRPAHFIILLLSLLLSLPFSGLAAAPPDFVVLAKELKPAVVNISTAQKAKQQQRRPMQPRSPFNPHNDFFDDFFNRFFEGMPQGPSQKQALGSGFIISKDGYIMTNDHVVNGADTVTVKLSDGRTFDATIKGQDEKLDLALLKIETKEALPVAALGDSDKLEVGEWVMAIGNPFGLEQTVTAGIVSAKGRVIGAGPYDDFIQTDASINPGNSGGPLFNSDGQVVGINTAIIAGGQGIGFATPVNAAKDILDQLKETGHVTRGWLGVSVQPMTEELADSFDLEEAKGALVAEVTADSPAGRAGVKRGDIIVRYDGSEVNETKDLPRLVAATPVNKTVELGILRDGKEKTLKVKIAKLEDGQSAVVEGEEDGEPGQLGLSLSNISPELAARLGLQGTDGVLINAIDPNGSAAVSQLRRGDVILEVNGKATPNVAAFKSAVGKVKKGDTLRLLVQRGESVLYTTLKAD</sequence>
<feature type="domain" description="PDZ" evidence="17">
    <location>
        <begin position="262"/>
        <end position="346"/>
    </location>
</feature>
<feature type="binding site" evidence="15">
    <location>
        <begin position="230"/>
        <end position="234"/>
    </location>
    <ligand>
        <name>substrate</name>
    </ligand>
</feature>
<evidence type="ECO:0000256" key="13">
    <source>
        <dbReference type="ARBA" id="ARBA00032850"/>
    </source>
</evidence>
<dbReference type="Gene3D" id="2.40.10.120">
    <property type="match status" value="1"/>
</dbReference>